<gene>
    <name evidence="7" type="ORF">GCM10009092_09850</name>
</gene>
<name>A0ABN0WV28_9ALTE</name>
<keyword evidence="5 6" id="KW-0472">Membrane</keyword>
<evidence type="ECO:0000256" key="5">
    <source>
        <dbReference type="ARBA" id="ARBA00023136"/>
    </source>
</evidence>
<comment type="subcellular location">
    <subcellularLocation>
        <location evidence="1">Cell membrane</location>
        <topology evidence="1">Multi-pass membrane protein</topology>
    </subcellularLocation>
</comment>
<reference evidence="7 8" key="1">
    <citation type="journal article" date="2019" name="Int. J. Syst. Evol. Microbiol.">
        <title>The Global Catalogue of Microorganisms (GCM) 10K type strain sequencing project: providing services to taxonomists for standard genome sequencing and annotation.</title>
        <authorList>
            <consortium name="The Broad Institute Genomics Platform"/>
            <consortium name="The Broad Institute Genome Sequencing Center for Infectious Disease"/>
            <person name="Wu L."/>
            <person name="Ma J."/>
        </authorList>
    </citation>
    <scope>NUCLEOTIDE SEQUENCE [LARGE SCALE GENOMIC DNA]</scope>
    <source>
        <strain evidence="7 8">JCM 13378</strain>
    </source>
</reference>
<keyword evidence="3 6" id="KW-0812">Transmembrane</keyword>
<keyword evidence="8" id="KW-1185">Reference proteome</keyword>
<evidence type="ECO:0000256" key="2">
    <source>
        <dbReference type="ARBA" id="ARBA00022475"/>
    </source>
</evidence>
<evidence type="ECO:0000256" key="1">
    <source>
        <dbReference type="ARBA" id="ARBA00004651"/>
    </source>
</evidence>
<dbReference type="Pfam" id="PF02588">
    <property type="entry name" value="YitT_membrane"/>
    <property type="match status" value="1"/>
</dbReference>
<protein>
    <submittedName>
        <fullName evidence="7">YitT family protein</fullName>
    </submittedName>
</protein>
<dbReference type="EMBL" id="BAAAEI010000006">
    <property type="protein sequence ID" value="GAA0347477.1"/>
    <property type="molecule type" value="Genomic_DNA"/>
</dbReference>
<dbReference type="InterPro" id="IPR051461">
    <property type="entry name" value="UPF0750_membrane"/>
</dbReference>
<evidence type="ECO:0000313" key="8">
    <source>
        <dbReference type="Proteomes" id="UP001501757"/>
    </source>
</evidence>
<sequence>MPLPSHKIYEDAIALMVAALFVAIGLLFFKTVGLVTGGTSGLALIGAYLGPVGFGVCFFLLNLPFYYLAWRQLGWRFTFNTFLAVSLVSVFTDYLHLALSIEQVHPVFAAVAGGGLIGTGLLILFRHQASLGGLGILAYYLQQKYKLRAGTFQLVVDCLILALAALCFDLQAVFYSVLGAVVVNLLLTINHRPGRYQAVVEMAQQAKLSQA</sequence>
<evidence type="ECO:0000313" key="7">
    <source>
        <dbReference type="EMBL" id="GAA0347477.1"/>
    </source>
</evidence>
<organism evidence="7 8">
    <name type="scientific">Bowmanella denitrificans</name>
    <dbReference type="NCBI Taxonomy" id="366582"/>
    <lineage>
        <taxon>Bacteria</taxon>
        <taxon>Pseudomonadati</taxon>
        <taxon>Pseudomonadota</taxon>
        <taxon>Gammaproteobacteria</taxon>
        <taxon>Alteromonadales</taxon>
        <taxon>Alteromonadaceae</taxon>
        <taxon>Bowmanella</taxon>
    </lineage>
</organism>
<comment type="caution">
    <text evidence="7">The sequence shown here is derived from an EMBL/GenBank/DDBJ whole genome shotgun (WGS) entry which is preliminary data.</text>
</comment>
<feature type="transmembrane region" description="Helical" evidence="6">
    <location>
        <begin position="104"/>
        <end position="125"/>
    </location>
</feature>
<dbReference type="InterPro" id="IPR003740">
    <property type="entry name" value="YitT"/>
</dbReference>
<keyword evidence="4 6" id="KW-1133">Transmembrane helix</keyword>
<proteinExistence type="predicted"/>
<feature type="transmembrane region" description="Helical" evidence="6">
    <location>
        <begin position="73"/>
        <end position="92"/>
    </location>
</feature>
<dbReference type="PANTHER" id="PTHR33545">
    <property type="entry name" value="UPF0750 MEMBRANE PROTEIN YITT-RELATED"/>
    <property type="match status" value="1"/>
</dbReference>
<dbReference type="PANTHER" id="PTHR33545:SF5">
    <property type="entry name" value="UPF0750 MEMBRANE PROTEIN YITT"/>
    <property type="match status" value="1"/>
</dbReference>
<dbReference type="RefSeq" id="WP_343842458.1">
    <property type="nucleotide sequence ID" value="NZ_BAAAEI010000006.1"/>
</dbReference>
<keyword evidence="2" id="KW-1003">Cell membrane</keyword>
<evidence type="ECO:0000256" key="4">
    <source>
        <dbReference type="ARBA" id="ARBA00022989"/>
    </source>
</evidence>
<evidence type="ECO:0000256" key="3">
    <source>
        <dbReference type="ARBA" id="ARBA00022692"/>
    </source>
</evidence>
<dbReference type="Proteomes" id="UP001501757">
    <property type="component" value="Unassembled WGS sequence"/>
</dbReference>
<feature type="transmembrane region" description="Helical" evidence="6">
    <location>
        <begin position="12"/>
        <end position="29"/>
    </location>
</feature>
<feature type="transmembrane region" description="Helical" evidence="6">
    <location>
        <begin position="41"/>
        <end position="61"/>
    </location>
</feature>
<accession>A0ABN0WV28</accession>
<feature type="transmembrane region" description="Helical" evidence="6">
    <location>
        <begin position="172"/>
        <end position="189"/>
    </location>
</feature>
<feature type="transmembrane region" description="Helical" evidence="6">
    <location>
        <begin position="145"/>
        <end position="166"/>
    </location>
</feature>
<evidence type="ECO:0000256" key="6">
    <source>
        <dbReference type="SAM" id="Phobius"/>
    </source>
</evidence>